<keyword evidence="1" id="KW-0472">Membrane</keyword>
<dbReference type="EMBL" id="QQTP01000031">
    <property type="protein sequence ID" value="RDJ19681.1"/>
    <property type="molecule type" value="Genomic_DNA"/>
</dbReference>
<protein>
    <submittedName>
        <fullName evidence="2">DUF4381 domain-containing protein</fullName>
    </submittedName>
</protein>
<dbReference type="Proteomes" id="UP000255207">
    <property type="component" value="Unassembled WGS sequence"/>
</dbReference>
<dbReference type="OrthoDB" id="283083at2"/>
<evidence type="ECO:0000313" key="2">
    <source>
        <dbReference type="EMBL" id="RDJ19681.1"/>
    </source>
</evidence>
<keyword evidence="1" id="KW-1133">Transmembrane helix</keyword>
<organism evidence="2 3">
    <name type="scientific">Bosea caraganae</name>
    <dbReference type="NCBI Taxonomy" id="2763117"/>
    <lineage>
        <taxon>Bacteria</taxon>
        <taxon>Pseudomonadati</taxon>
        <taxon>Pseudomonadota</taxon>
        <taxon>Alphaproteobacteria</taxon>
        <taxon>Hyphomicrobiales</taxon>
        <taxon>Boseaceae</taxon>
        <taxon>Bosea</taxon>
    </lineage>
</organism>
<dbReference type="InterPro" id="IPR025489">
    <property type="entry name" value="DUF4381"/>
</dbReference>
<accession>A0A370KXI5</accession>
<proteinExistence type="predicted"/>
<gene>
    <name evidence="2" type="ORF">DWE98_28570</name>
</gene>
<name>A0A370KXI5_9HYPH</name>
<reference evidence="3" key="1">
    <citation type="submission" date="2018-07" db="EMBL/GenBank/DDBJ databases">
        <authorList>
            <person name="Safronova V.I."/>
            <person name="Chirak E.R."/>
            <person name="Sazanova A.L."/>
        </authorList>
    </citation>
    <scope>NUCLEOTIDE SEQUENCE [LARGE SCALE GENOMIC DNA]</scope>
    <source>
        <strain evidence="3">RCAM04685</strain>
    </source>
</reference>
<comment type="caution">
    <text evidence="2">The sequence shown here is derived from an EMBL/GenBank/DDBJ whole genome shotgun (WGS) entry which is preliminary data.</text>
</comment>
<dbReference type="AlphaFoldDB" id="A0A370KXI5"/>
<evidence type="ECO:0000256" key="1">
    <source>
        <dbReference type="SAM" id="Phobius"/>
    </source>
</evidence>
<feature type="transmembrane region" description="Helical" evidence="1">
    <location>
        <begin position="22"/>
        <end position="43"/>
    </location>
</feature>
<dbReference type="Pfam" id="PF14316">
    <property type="entry name" value="DUF4381"/>
    <property type="match status" value="1"/>
</dbReference>
<sequence>MSADPGDLANLADIVLPPAVPFWPPAAGVWIVGAVAGAMLAVAGRRALRRYRADAYLRLAAKEIDDGLSPNGDGTDVAISAILKRAAMVAYGRERVASLTGAAWTEFLAASAPGAPAFALSGSWAKAWLSRQRGRVSREA</sequence>
<evidence type="ECO:0000313" key="3">
    <source>
        <dbReference type="Proteomes" id="UP000255207"/>
    </source>
</evidence>
<dbReference type="RefSeq" id="WP_114832819.1">
    <property type="nucleotide sequence ID" value="NZ_QQTO01000032.1"/>
</dbReference>
<keyword evidence="1" id="KW-0812">Transmembrane</keyword>
<keyword evidence="3" id="KW-1185">Reference proteome</keyword>